<evidence type="ECO:0000256" key="7">
    <source>
        <dbReference type="ARBA" id="ARBA00023163"/>
    </source>
</evidence>
<evidence type="ECO:0000256" key="8">
    <source>
        <dbReference type="PROSITE-ProRule" id="PRU00169"/>
    </source>
</evidence>
<dbReference type="SMART" id="SM00448">
    <property type="entry name" value="REC"/>
    <property type="match status" value="1"/>
</dbReference>
<dbReference type="RefSeq" id="WP_067773142.1">
    <property type="nucleotide sequence ID" value="NZ_JACVVN010000012.1"/>
</dbReference>
<dbReference type="InterPro" id="IPR011006">
    <property type="entry name" value="CheY-like_superfamily"/>
</dbReference>
<dbReference type="Gene3D" id="1.10.10.10">
    <property type="entry name" value="Winged helix-like DNA-binding domain superfamily/Winged helix DNA-binding domain"/>
    <property type="match status" value="1"/>
</dbReference>
<dbReference type="GO" id="GO:0045893">
    <property type="term" value="P:positive regulation of DNA-templated transcription"/>
    <property type="evidence" value="ECO:0007669"/>
    <property type="project" value="UniProtKB-ARBA"/>
</dbReference>
<feature type="DNA-binding region" description="OmpR/PhoB-type" evidence="9">
    <location>
        <begin position="128"/>
        <end position="227"/>
    </location>
</feature>
<dbReference type="KEGG" id="agl:PYTT_2058"/>
<dbReference type="Gene3D" id="3.40.50.2300">
    <property type="match status" value="1"/>
</dbReference>
<dbReference type="Pfam" id="PF00486">
    <property type="entry name" value="Trans_reg_C"/>
    <property type="match status" value="1"/>
</dbReference>
<dbReference type="AlphaFoldDB" id="A0A1C7PDZ8"/>
<feature type="domain" description="Response regulatory" evidence="10">
    <location>
        <begin position="6"/>
        <end position="119"/>
    </location>
</feature>
<keyword evidence="2" id="KW-0963">Cytoplasm</keyword>
<dbReference type="InterPro" id="IPR039420">
    <property type="entry name" value="WalR-like"/>
</dbReference>
<name>A0A1C7PDZ8_9BACT</name>
<evidence type="ECO:0000256" key="2">
    <source>
        <dbReference type="ARBA" id="ARBA00022490"/>
    </source>
</evidence>
<dbReference type="CDD" id="cd17620">
    <property type="entry name" value="REC_OmpR_KdpE-like"/>
    <property type="match status" value="1"/>
</dbReference>
<dbReference type="PANTHER" id="PTHR48111:SF50">
    <property type="entry name" value="KDP OPERON TRANSCRIPTIONAL REGULATORY PROTEIN KDPE"/>
    <property type="match status" value="1"/>
</dbReference>
<organism evidence="12 13">
    <name type="scientific">Akkermansia glycaniphila</name>
    <dbReference type="NCBI Taxonomy" id="1679444"/>
    <lineage>
        <taxon>Bacteria</taxon>
        <taxon>Pseudomonadati</taxon>
        <taxon>Verrucomicrobiota</taxon>
        <taxon>Verrucomicrobiia</taxon>
        <taxon>Verrucomicrobiales</taxon>
        <taxon>Akkermansiaceae</taxon>
        <taxon>Akkermansia</taxon>
    </lineage>
</organism>
<dbReference type="PROSITE" id="PS50110">
    <property type="entry name" value="RESPONSE_REGULATORY"/>
    <property type="match status" value="1"/>
</dbReference>
<keyword evidence="4" id="KW-0902">Two-component regulatory system</keyword>
<dbReference type="Pfam" id="PF00072">
    <property type="entry name" value="Response_reg"/>
    <property type="match status" value="1"/>
</dbReference>
<dbReference type="InterPro" id="IPR036388">
    <property type="entry name" value="WH-like_DNA-bd_sf"/>
</dbReference>
<reference evidence="13" key="1">
    <citation type="submission" date="2016-09" db="EMBL/GenBank/DDBJ databases">
        <authorList>
            <person name="Koehorst J."/>
        </authorList>
    </citation>
    <scope>NUCLEOTIDE SEQUENCE [LARGE SCALE GENOMIC DNA]</scope>
</reference>
<gene>
    <name evidence="12" type="ORF">PYTT_2058</name>
</gene>
<dbReference type="InterPro" id="IPR001867">
    <property type="entry name" value="OmpR/PhoB-type_DNA-bd"/>
</dbReference>
<keyword evidence="13" id="KW-1185">Reference proteome</keyword>
<dbReference type="STRING" id="1679444.PYTT_2058"/>
<dbReference type="InterPro" id="IPR001789">
    <property type="entry name" value="Sig_transdc_resp-reg_receiver"/>
</dbReference>
<dbReference type="Gene3D" id="6.10.250.690">
    <property type="match status" value="1"/>
</dbReference>
<evidence type="ECO:0000256" key="5">
    <source>
        <dbReference type="ARBA" id="ARBA00023015"/>
    </source>
</evidence>
<proteinExistence type="predicted"/>
<dbReference type="GO" id="GO:0032993">
    <property type="term" value="C:protein-DNA complex"/>
    <property type="evidence" value="ECO:0007669"/>
    <property type="project" value="TreeGrafter"/>
</dbReference>
<evidence type="ECO:0000256" key="6">
    <source>
        <dbReference type="ARBA" id="ARBA00023125"/>
    </source>
</evidence>
<dbReference type="SMART" id="SM00862">
    <property type="entry name" value="Trans_reg_C"/>
    <property type="match status" value="1"/>
</dbReference>
<accession>A0A1C7PDZ8</accession>
<dbReference type="EMBL" id="LT629973">
    <property type="protein sequence ID" value="SEH95677.1"/>
    <property type="molecule type" value="Genomic_DNA"/>
</dbReference>
<dbReference type="SUPFAM" id="SSF52172">
    <property type="entry name" value="CheY-like"/>
    <property type="match status" value="1"/>
</dbReference>
<feature type="modified residue" description="4-aspartylphosphate" evidence="8">
    <location>
        <position position="55"/>
    </location>
</feature>
<dbReference type="PROSITE" id="PS51755">
    <property type="entry name" value="OMPR_PHOB"/>
    <property type="match status" value="1"/>
</dbReference>
<dbReference type="PANTHER" id="PTHR48111">
    <property type="entry name" value="REGULATOR OF RPOS"/>
    <property type="match status" value="1"/>
</dbReference>
<sequence length="228" mass="25981">MNAAPEILIIDDERQIRRLLTLTLQEAGYRTRESENGRLGIGEAAFRRPDVVILDLGLPDMHGLDVLKELREWTQVPVLVLTAKDREDDKIAALDAGADDYLTKPFGSGELLARLRVMLRRSAQGPEPTAFKLRNVSVDLTSRLVVKDGEEVHLTGKEYAILRLLLQHQGKVLTHRQLLREVWGPQNEEDTHYLRVHMTHLRQKLGDTDPENRMIRAESSLGYRIVPE</sequence>
<dbReference type="FunFam" id="3.40.50.2300:FF:000021">
    <property type="entry name" value="Two-component system response regulator KdpE"/>
    <property type="match status" value="1"/>
</dbReference>
<feature type="domain" description="OmpR/PhoB-type" evidence="11">
    <location>
        <begin position="128"/>
        <end position="227"/>
    </location>
</feature>
<keyword evidence="3 8" id="KW-0597">Phosphoprotein</keyword>
<comment type="subcellular location">
    <subcellularLocation>
        <location evidence="1">Cytoplasm</location>
    </subcellularLocation>
</comment>
<keyword evidence="5" id="KW-0805">Transcription regulation</keyword>
<dbReference type="CDD" id="cd00383">
    <property type="entry name" value="trans_reg_C"/>
    <property type="match status" value="1"/>
</dbReference>
<evidence type="ECO:0000313" key="13">
    <source>
        <dbReference type="Proteomes" id="UP000176204"/>
    </source>
</evidence>
<dbReference type="PATRIC" id="fig|1679444.3.peg.2010"/>
<evidence type="ECO:0000256" key="9">
    <source>
        <dbReference type="PROSITE-ProRule" id="PRU01091"/>
    </source>
</evidence>
<evidence type="ECO:0000256" key="4">
    <source>
        <dbReference type="ARBA" id="ARBA00023012"/>
    </source>
</evidence>
<dbReference type="GO" id="GO:0000156">
    <property type="term" value="F:phosphorelay response regulator activity"/>
    <property type="evidence" value="ECO:0007669"/>
    <property type="project" value="TreeGrafter"/>
</dbReference>
<dbReference type="GO" id="GO:0000987">
    <property type="term" value="F:cis-regulatory region sequence-specific DNA binding"/>
    <property type="evidence" value="ECO:0007669"/>
    <property type="project" value="UniProtKB-ARBA"/>
</dbReference>
<keyword evidence="7" id="KW-0804">Transcription</keyword>
<dbReference type="Proteomes" id="UP000176204">
    <property type="component" value="Chromosome I"/>
</dbReference>
<dbReference type="GO" id="GO:0005829">
    <property type="term" value="C:cytosol"/>
    <property type="evidence" value="ECO:0007669"/>
    <property type="project" value="TreeGrafter"/>
</dbReference>
<dbReference type="OrthoDB" id="9778145at2"/>
<keyword evidence="6 9" id="KW-0238">DNA-binding</keyword>
<evidence type="ECO:0000259" key="11">
    <source>
        <dbReference type="PROSITE" id="PS51755"/>
    </source>
</evidence>
<evidence type="ECO:0000313" key="12">
    <source>
        <dbReference type="EMBL" id="SEH95677.1"/>
    </source>
</evidence>
<evidence type="ECO:0000256" key="3">
    <source>
        <dbReference type="ARBA" id="ARBA00022553"/>
    </source>
</evidence>
<dbReference type="GO" id="GO:0042802">
    <property type="term" value="F:identical protein binding"/>
    <property type="evidence" value="ECO:0007669"/>
    <property type="project" value="UniProtKB-ARBA"/>
</dbReference>
<evidence type="ECO:0000259" key="10">
    <source>
        <dbReference type="PROSITE" id="PS50110"/>
    </source>
</evidence>
<protein>
    <submittedName>
        <fullName evidence="12">Transcriptional regulatory protein c terminal</fullName>
    </submittedName>
</protein>
<evidence type="ECO:0000256" key="1">
    <source>
        <dbReference type="ARBA" id="ARBA00004496"/>
    </source>
</evidence>